<feature type="region of interest" description="Disordered" evidence="1">
    <location>
        <begin position="1"/>
        <end position="20"/>
    </location>
</feature>
<name>A0A6J4LB36_9ACTN</name>
<evidence type="ECO:0000256" key="1">
    <source>
        <dbReference type="SAM" id="MobiDB-lite"/>
    </source>
</evidence>
<feature type="compositionally biased region" description="Basic residues" evidence="1">
    <location>
        <begin position="56"/>
        <end position="77"/>
    </location>
</feature>
<proteinExistence type="predicted"/>
<feature type="non-terminal residue" evidence="2">
    <location>
        <position position="115"/>
    </location>
</feature>
<gene>
    <name evidence="2" type="ORF">AVDCRST_MAG36-753</name>
</gene>
<organism evidence="2">
    <name type="scientific">uncultured Nocardioidaceae bacterium</name>
    <dbReference type="NCBI Taxonomy" id="253824"/>
    <lineage>
        <taxon>Bacteria</taxon>
        <taxon>Bacillati</taxon>
        <taxon>Actinomycetota</taxon>
        <taxon>Actinomycetes</taxon>
        <taxon>Propionibacteriales</taxon>
        <taxon>Nocardioidaceae</taxon>
        <taxon>environmental samples</taxon>
    </lineage>
</organism>
<feature type="non-terminal residue" evidence="2">
    <location>
        <position position="1"/>
    </location>
</feature>
<evidence type="ECO:0000313" key="2">
    <source>
        <dbReference type="EMBL" id="CAA9327451.1"/>
    </source>
</evidence>
<feature type="region of interest" description="Disordered" evidence="1">
    <location>
        <begin position="28"/>
        <end position="115"/>
    </location>
</feature>
<dbReference type="EMBL" id="CADCUH010000040">
    <property type="protein sequence ID" value="CAA9327451.1"/>
    <property type="molecule type" value="Genomic_DNA"/>
</dbReference>
<dbReference type="AlphaFoldDB" id="A0A6J4LB36"/>
<protein>
    <submittedName>
        <fullName evidence="2">Uncharacterized protein</fullName>
    </submittedName>
</protein>
<accession>A0A6J4LB36</accession>
<sequence length="115" mass="12404">DRAARGAVRRHRRRPAVALQQLPLQPGLHLLPHRVGAEGGPARARPRDHAGARPRGGGRRVHRHRGDRRRALPRPRHAPAAARAVAGPPGARAHQRDAVLPGAAGAHGVPARRRR</sequence>
<feature type="compositionally biased region" description="Low complexity" evidence="1">
    <location>
        <begin position="78"/>
        <end position="92"/>
    </location>
</feature>
<reference evidence="2" key="1">
    <citation type="submission" date="2020-02" db="EMBL/GenBank/DDBJ databases">
        <authorList>
            <person name="Meier V. D."/>
        </authorList>
    </citation>
    <scope>NUCLEOTIDE SEQUENCE</scope>
    <source>
        <strain evidence="2">AVDCRST_MAG36</strain>
    </source>
</reference>